<feature type="binding site" evidence="20">
    <location>
        <position position="432"/>
    </location>
    <ligand>
        <name>Mg(2+)</name>
        <dbReference type="ChEBI" id="CHEBI:18420"/>
    </ligand>
</feature>
<keyword evidence="11 17" id="KW-0808">Transferase</keyword>
<dbReference type="Gene3D" id="1.10.274.10">
    <property type="entry name" value="PtsI, HPr-binding domain"/>
    <property type="match status" value="1"/>
</dbReference>
<dbReference type="InterPro" id="IPR015813">
    <property type="entry name" value="Pyrv/PenolPyrv_kinase-like_dom"/>
</dbReference>
<evidence type="ECO:0000256" key="7">
    <source>
        <dbReference type="ARBA" id="ARBA00016544"/>
    </source>
</evidence>
<evidence type="ECO:0000256" key="14">
    <source>
        <dbReference type="ARBA" id="ARBA00022777"/>
    </source>
</evidence>
<feature type="active site" description="Proton donor" evidence="18">
    <location>
        <position position="503"/>
    </location>
</feature>
<evidence type="ECO:0000256" key="10">
    <source>
        <dbReference type="ARBA" id="ARBA00022597"/>
    </source>
</evidence>
<dbReference type="InterPro" id="IPR036637">
    <property type="entry name" value="Phosphohistidine_dom_sf"/>
</dbReference>
<keyword evidence="15 17" id="KW-0460">Magnesium</keyword>
<evidence type="ECO:0000259" key="23">
    <source>
        <dbReference type="Pfam" id="PF05524"/>
    </source>
</evidence>
<dbReference type="InterPro" id="IPR036618">
    <property type="entry name" value="PtsI_HPr-bd_sf"/>
</dbReference>
<dbReference type="PROSITE" id="PS00742">
    <property type="entry name" value="PEP_ENZYMES_2"/>
    <property type="match status" value="1"/>
</dbReference>
<dbReference type="EMBL" id="JACVVD010000001">
    <property type="protein sequence ID" value="MBD0379300.1"/>
    <property type="molecule type" value="Genomic_DNA"/>
</dbReference>
<dbReference type="SUPFAM" id="SSF52009">
    <property type="entry name" value="Phosphohistidine domain"/>
    <property type="match status" value="1"/>
</dbReference>
<dbReference type="EC" id="2.7.3.9" evidence="6 17"/>
<feature type="binding site" evidence="20">
    <location>
        <position position="456"/>
    </location>
    <ligand>
        <name>Mg(2+)</name>
        <dbReference type="ChEBI" id="CHEBI:18420"/>
    </ligand>
</feature>
<dbReference type="Gene3D" id="3.50.30.10">
    <property type="entry name" value="Phosphohistidine domain"/>
    <property type="match status" value="1"/>
</dbReference>
<evidence type="ECO:0000256" key="8">
    <source>
        <dbReference type="ARBA" id="ARBA00022448"/>
    </source>
</evidence>
<feature type="domain" description="PEP-utilising enzyme mobile" evidence="21">
    <location>
        <begin position="154"/>
        <end position="226"/>
    </location>
</feature>
<reference evidence="24" key="1">
    <citation type="submission" date="2020-09" db="EMBL/GenBank/DDBJ databases">
        <title>Draft Genome Sequence of Paenibacillus sp. WST5.</title>
        <authorList>
            <person name="Bao Z."/>
        </authorList>
    </citation>
    <scope>NUCLEOTIDE SEQUENCE</scope>
    <source>
        <strain evidence="24">WST5</strain>
    </source>
</reference>
<dbReference type="PANTHER" id="PTHR46244">
    <property type="entry name" value="PHOSPHOENOLPYRUVATE-PROTEIN PHOSPHOTRANSFERASE"/>
    <property type="match status" value="1"/>
</dbReference>
<dbReference type="GO" id="GO:0009401">
    <property type="term" value="P:phosphoenolpyruvate-dependent sugar phosphotransferase system"/>
    <property type="evidence" value="ECO:0007669"/>
    <property type="project" value="UniProtKB-KW"/>
</dbReference>
<evidence type="ECO:0000256" key="6">
    <source>
        <dbReference type="ARBA" id="ARBA00012232"/>
    </source>
</evidence>
<dbReference type="InterPro" id="IPR050499">
    <property type="entry name" value="PEP-utilizing_PTS_enzyme"/>
</dbReference>
<keyword evidence="9 17" id="KW-0963">Cytoplasm</keyword>
<dbReference type="SUPFAM" id="SSF47831">
    <property type="entry name" value="Enzyme I of the PEP:sugar phosphotransferase system HPr-binding (sub)domain"/>
    <property type="match status" value="1"/>
</dbReference>
<dbReference type="SUPFAM" id="SSF51621">
    <property type="entry name" value="Phosphoenolpyruvate/pyruvate domain"/>
    <property type="match status" value="1"/>
</dbReference>
<keyword evidence="10 17" id="KW-0762">Sugar transport</keyword>
<dbReference type="InterPro" id="IPR000121">
    <property type="entry name" value="PEP_util_C"/>
</dbReference>
<comment type="subcellular location">
    <subcellularLocation>
        <location evidence="4 17">Cytoplasm</location>
    </subcellularLocation>
</comment>
<dbReference type="AlphaFoldDB" id="A0A926QHA5"/>
<comment type="catalytic activity">
    <reaction evidence="1 17">
        <text>L-histidyl-[protein] + phosphoenolpyruvate = N(pros)-phospho-L-histidyl-[protein] + pyruvate</text>
        <dbReference type="Rhea" id="RHEA:23880"/>
        <dbReference type="Rhea" id="RHEA-COMP:9745"/>
        <dbReference type="Rhea" id="RHEA-COMP:9746"/>
        <dbReference type="ChEBI" id="CHEBI:15361"/>
        <dbReference type="ChEBI" id="CHEBI:29979"/>
        <dbReference type="ChEBI" id="CHEBI:58702"/>
        <dbReference type="ChEBI" id="CHEBI:64837"/>
        <dbReference type="EC" id="2.7.3.9"/>
    </reaction>
</comment>
<dbReference type="RefSeq" id="WP_188173068.1">
    <property type="nucleotide sequence ID" value="NZ_JACVVD010000001.1"/>
</dbReference>
<evidence type="ECO:0000256" key="19">
    <source>
        <dbReference type="PIRSR" id="PIRSR000732-2"/>
    </source>
</evidence>
<evidence type="ECO:0000259" key="21">
    <source>
        <dbReference type="Pfam" id="PF00391"/>
    </source>
</evidence>
<dbReference type="PRINTS" id="PR01736">
    <property type="entry name" value="PHPHTRNFRASE"/>
</dbReference>
<evidence type="ECO:0000313" key="24">
    <source>
        <dbReference type="EMBL" id="MBD0379300.1"/>
    </source>
</evidence>
<keyword evidence="8 17" id="KW-0813">Transport</keyword>
<dbReference type="InterPro" id="IPR008731">
    <property type="entry name" value="PTS_EIN"/>
</dbReference>
<comment type="similarity">
    <text evidence="5 17">Belongs to the PEP-utilizing enzyme family.</text>
</comment>
<feature type="domain" description="Phosphotransferase system enzyme I N-terminal" evidence="23">
    <location>
        <begin position="3"/>
        <end position="126"/>
    </location>
</feature>
<feature type="binding site" evidence="19">
    <location>
        <begin position="455"/>
        <end position="456"/>
    </location>
    <ligand>
        <name>phosphoenolpyruvate</name>
        <dbReference type="ChEBI" id="CHEBI:58702"/>
    </ligand>
</feature>
<proteinExistence type="inferred from homology"/>
<evidence type="ECO:0000256" key="2">
    <source>
        <dbReference type="ARBA" id="ARBA00001946"/>
    </source>
</evidence>
<feature type="binding site" evidence="19">
    <location>
        <position position="466"/>
    </location>
    <ligand>
        <name>phosphoenolpyruvate</name>
        <dbReference type="ChEBI" id="CHEBI:58702"/>
    </ligand>
</feature>
<dbReference type="NCBIfam" id="TIGR01417">
    <property type="entry name" value="PTS_I_fam"/>
    <property type="match status" value="1"/>
</dbReference>
<evidence type="ECO:0000256" key="20">
    <source>
        <dbReference type="PIRSR" id="PIRSR000732-3"/>
    </source>
</evidence>
<evidence type="ECO:0000313" key="25">
    <source>
        <dbReference type="Proteomes" id="UP000650466"/>
    </source>
</evidence>
<dbReference type="InterPro" id="IPR024692">
    <property type="entry name" value="PTS_EI"/>
</dbReference>
<dbReference type="GO" id="GO:0046872">
    <property type="term" value="F:metal ion binding"/>
    <property type="evidence" value="ECO:0007669"/>
    <property type="project" value="UniProtKB-KW"/>
</dbReference>
<gene>
    <name evidence="24" type="primary">ptsP</name>
    <name evidence="24" type="ORF">ICC18_04065</name>
</gene>
<dbReference type="GO" id="GO:0005737">
    <property type="term" value="C:cytoplasm"/>
    <property type="evidence" value="ECO:0007669"/>
    <property type="project" value="UniProtKB-SubCell"/>
</dbReference>
<evidence type="ECO:0000256" key="13">
    <source>
        <dbReference type="ARBA" id="ARBA00022723"/>
    </source>
</evidence>
<evidence type="ECO:0000256" key="5">
    <source>
        <dbReference type="ARBA" id="ARBA00007837"/>
    </source>
</evidence>
<dbReference type="InterPro" id="IPR023151">
    <property type="entry name" value="PEP_util_CS"/>
</dbReference>
<evidence type="ECO:0000256" key="18">
    <source>
        <dbReference type="PIRSR" id="PIRSR000732-1"/>
    </source>
</evidence>
<keyword evidence="25" id="KW-1185">Reference proteome</keyword>
<keyword evidence="13 17" id="KW-0479">Metal-binding</keyword>
<evidence type="ECO:0000256" key="3">
    <source>
        <dbReference type="ARBA" id="ARBA00002728"/>
    </source>
</evidence>
<comment type="cofactor">
    <cofactor evidence="2 17 20">
        <name>Mg(2+)</name>
        <dbReference type="ChEBI" id="CHEBI:18420"/>
    </cofactor>
</comment>
<evidence type="ECO:0000256" key="1">
    <source>
        <dbReference type="ARBA" id="ARBA00000683"/>
    </source>
</evidence>
<dbReference type="GO" id="GO:0008965">
    <property type="term" value="F:phosphoenolpyruvate-protein phosphotransferase activity"/>
    <property type="evidence" value="ECO:0007669"/>
    <property type="project" value="UniProtKB-EC"/>
</dbReference>
<feature type="binding site" evidence="19">
    <location>
        <position position="297"/>
    </location>
    <ligand>
        <name>phosphoenolpyruvate</name>
        <dbReference type="ChEBI" id="CHEBI:58702"/>
    </ligand>
</feature>
<protein>
    <recommendedName>
        <fullName evidence="7 17">Phosphoenolpyruvate-protein phosphotransferase</fullName>
        <ecNumber evidence="6 17">2.7.3.9</ecNumber>
    </recommendedName>
    <alternativeName>
        <fullName evidence="16 17">Phosphotransferase system, enzyme I</fullName>
    </alternativeName>
</protein>
<dbReference type="PANTHER" id="PTHR46244:SF3">
    <property type="entry name" value="PHOSPHOENOLPYRUVATE-PROTEIN PHOSPHOTRANSFERASE"/>
    <property type="match status" value="1"/>
</dbReference>
<evidence type="ECO:0000256" key="16">
    <source>
        <dbReference type="ARBA" id="ARBA00033235"/>
    </source>
</evidence>
<evidence type="ECO:0000256" key="12">
    <source>
        <dbReference type="ARBA" id="ARBA00022683"/>
    </source>
</evidence>
<comment type="caution">
    <text evidence="24">The sequence shown here is derived from an EMBL/GenBank/DDBJ whole genome shotgun (WGS) entry which is preliminary data.</text>
</comment>
<name>A0A926QHA5_9BACL</name>
<evidence type="ECO:0000256" key="9">
    <source>
        <dbReference type="ARBA" id="ARBA00022490"/>
    </source>
</evidence>
<dbReference type="PIRSF" id="PIRSF000732">
    <property type="entry name" value="PTS_enzyme_I"/>
    <property type="match status" value="1"/>
</dbReference>
<dbReference type="Pfam" id="PF05524">
    <property type="entry name" value="PEP-utilisers_N"/>
    <property type="match status" value="1"/>
</dbReference>
<evidence type="ECO:0000256" key="11">
    <source>
        <dbReference type="ARBA" id="ARBA00022679"/>
    </source>
</evidence>
<dbReference type="InterPro" id="IPR006318">
    <property type="entry name" value="PTS_EI-like"/>
</dbReference>
<organism evidence="24 25">
    <name type="scientific">Paenibacillus sedimenti</name>
    <dbReference type="NCBI Taxonomy" id="2770274"/>
    <lineage>
        <taxon>Bacteria</taxon>
        <taxon>Bacillati</taxon>
        <taxon>Bacillota</taxon>
        <taxon>Bacilli</taxon>
        <taxon>Bacillales</taxon>
        <taxon>Paenibacillaceae</taxon>
        <taxon>Paenibacillus</taxon>
    </lineage>
</organism>
<keyword evidence="14 17" id="KW-0418">Kinase</keyword>
<comment type="function">
    <text evidence="3 17">General (non sugar-specific) component of the phosphoenolpyruvate-dependent sugar phosphotransferase system (sugar PTS). This major carbohydrate active-transport system catalyzes the phosphorylation of incoming sugar substrates concomitantly with their translocation across the cell membrane. Enzyme I transfers the phosphoryl group from phosphoenolpyruvate (PEP) to the phosphoryl carrier protein (HPr).</text>
</comment>
<evidence type="ECO:0000259" key="22">
    <source>
        <dbReference type="Pfam" id="PF02896"/>
    </source>
</evidence>
<dbReference type="InterPro" id="IPR040442">
    <property type="entry name" value="Pyrv_kinase-like_dom_sf"/>
</dbReference>
<dbReference type="Gene3D" id="3.20.20.60">
    <property type="entry name" value="Phosphoenolpyruvate-binding domains"/>
    <property type="match status" value="1"/>
</dbReference>
<sequence>MIRGIGASSGIAMGKAFVIPTWEWDFPEKMIDVTDLAYEFERLYDGIRSSKDELELIKQEIKEVVGQDQSYIFDAHLAILEDPIFMNEIQGIIELQYKAAEVAVKEVIDKFVGMFNLIDDEYMKERALDIKDVGNRLLKHLLGDTSSNVPPVDHPYILVAKELTPSQLAHLDPGKVLGLLTILGGTHSHVSIMARAMSVPYVLGLEGKLLRPIQNGDFLIIDGQEGTLYINPDQSTIERYKARKRNWLEFKESLQEIADVVPMTLDHKLVNLHANMNSVMEIDQVLRNGASGVGLFRTEYLYMDRDSLPSEDEQFEVYRHAVKQLQGKPIIIRTLDIGGDKKLDYLPLAKEDNPFLGYRAIRISLDRKDLFMTQLKAILRASSYGSVKIMYPMVTSLSEVRQAKAMLEEAKQELSAKGIPYNASIEVGLTIEVPAAALIADVLASEVNFISIGTNDLVQYVLAVDRMNESIAHLYDPYHPAVIRLLKHVIDSAKSVGIPVGVCGEMAGDIRALPIWLGLGIEELSISVQTLLQVKHRLLTSDAAKCKELVDQILTCKTSEQITELLALNEQADESKAAYVSDAGYTGE</sequence>
<dbReference type="Proteomes" id="UP000650466">
    <property type="component" value="Unassembled WGS sequence"/>
</dbReference>
<dbReference type="Pfam" id="PF02896">
    <property type="entry name" value="PEP-utilizers_C"/>
    <property type="match status" value="1"/>
</dbReference>
<feature type="domain" description="PEP-utilising enzyme C-terminal" evidence="22">
    <location>
        <begin position="254"/>
        <end position="539"/>
    </location>
</feature>
<dbReference type="GO" id="GO:0016301">
    <property type="term" value="F:kinase activity"/>
    <property type="evidence" value="ECO:0007669"/>
    <property type="project" value="UniProtKB-KW"/>
</dbReference>
<evidence type="ECO:0000256" key="4">
    <source>
        <dbReference type="ARBA" id="ARBA00004496"/>
    </source>
</evidence>
<evidence type="ECO:0000256" key="15">
    <source>
        <dbReference type="ARBA" id="ARBA00022842"/>
    </source>
</evidence>
<dbReference type="InterPro" id="IPR008279">
    <property type="entry name" value="PEP-util_enz_mobile_dom"/>
</dbReference>
<feature type="binding site" evidence="19">
    <location>
        <position position="333"/>
    </location>
    <ligand>
        <name>phosphoenolpyruvate</name>
        <dbReference type="ChEBI" id="CHEBI:58702"/>
    </ligand>
</feature>
<dbReference type="Pfam" id="PF00391">
    <property type="entry name" value="PEP-utilizers"/>
    <property type="match status" value="1"/>
</dbReference>
<evidence type="ECO:0000256" key="17">
    <source>
        <dbReference type="PIRNR" id="PIRNR000732"/>
    </source>
</evidence>
<keyword evidence="12 17" id="KW-0598">Phosphotransferase system</keyword>
<accession>A0A926QHA5</accession>
<feature type="active site" description="Tele-phosphohistidine intermediate" evidence="18">
    <location>
        <position position="189"/>
    </location>
</feature>